<name>A0A978VZ83_ZIZJJ</name>
<evidence type="ECO:0000313" key="3">
    <source>
        <dbReference type="EMBL" id="KAH7545017.1"/>
    </source>
</evidence>
<comment type="caution">
    <text evidence="3">The sequence shown here is derived from an EMBL/GenBank/DDBJ whole genome shotgun (WGS) entry which is preliminary data.</text>
</comment>
<accession>A0A978VZ83</accession>
<keyword evidence="2" id="KW-0732">Signal</keyword>
<feature type="region of interest" description="Disordered" evidence="1">
    <location>
        <begin position="79"/>
        <end position="98"/>
    </location>
</feature>
<evidence type="ECO:0000256" key="2">
    <source>
        <dbReference type="SAM" id="SignalP"/>
    </source>
</evidence>
<evidence type="ECO:0000313" key="4">
    <source>
        <dbReference type="Proteomes" id="UP000813462"/>
    </source>
</evidence>
<organism evidence="3 4">
    <name type="scientific">Ziziphus jujuba var. spinosa</name>
    <dbReference type="NCBI Taxonomy" id="714518"/>
    <lineage>
        <taxon>Eukaryota</taxon>
        <taxon>Viridiplantae</taxon>
        <taxon>Streptophyta</taxon>
        <taxon>Embryophyta</taxon>
        <taxon>Tracheophyta</taxon>
        <taxon>Spermatophyta</taxon>
        <taxon>Magnoliopsida</taxon>
        <taxon>eudicotyledons</taxon>
        <taxon>Gunneridae</taxon>
        <taxon>Pentapetalae</taxon>
        <taxon>rosids</taxon>
        <taxon>fabids</taxon>
        <taxon>Rosales</taxon>
        <taxon>Rhamnaceae</taxon>
        <taxon>Paliureae</taxon>
        <taxon>Ziziphus</taxon>
    </lineage>
</organism>
<evidence type="ECO:0000256" key="1">
    <source>
        <dbReference type="SAM" id="MobiDB-lite"/>
    </source>
</evidence>
<reference evidence="3" key="1">
    <citation type="journal article" date="2021" name="Front. Plant Sci.">
        <title>Chromosome-Scale Genome Assembly for Chinese Sour Jujube and Insights Into Its Genome Evolution and Domestication Signature.</title>
        <authorList>
            <person name="Shen L.-Y."/>
            <person name="Luo H."/>
            <person name="Wang X.-L."/>
            <person name="Wang X.-M."/>
            <person name="Qiu X.-J."/>
            <person name="Liu H."/>
            <person name="Zhou S.-S."/>
            <person name="Jia K.-H."/>
            <person name="Nie S."/>
            <person name="Bao Y.-T."/>
            <person name="Zhang R.-G."/>
            <person name="Yun Q.-Z."/>
            <person name="Chai Y.-H."/>
            <person name="Lu J.-Y."/>
            <person name="Li Y."/>
            <person name="Zhao S.-W."/>
            <person name="Mao J.-F."/>
            <person name="Jia S.-G."/>
            <person name="Mao Y.-M."/>
        </authorList>
    </citation>
    <scope>NUCLEOTIDE SEQUENCE</scope>
    <source>
        <strain evidence="3">AT0</strain>
        <tissue evidence="3">Leaf</tissue>
    </source>
</reference>
<sequence length="98" mass="10767">MTFSARASLFCSAVAVGPCCKISGGAMDILGKYIMHHNKEAAKWEEYGGACGGAWKRMVHELNWFPLESVKRYNGVNRNRKCSRASGPTPSKSGLDRE</sequence>
<proteinExistence type="predicted"/>
<feature type="signal peptide" evidence="2">
    <location>
        <begin position="1"/>
        <end position="15"/>
    </location>
</feature>
<dbReference type="Proteomes" id="UP000813462">
    <property type="component" value="Unassembled WGS sequence"/>
</dbReference>
<feature type="chain" id="PRO_5037724379" evidence="2">
    <location>
        <begin position="16"/>
        <end position="98"/>
    </location>
</feature>
<gene>
    <name evidence="3" type="ORF">FEM48_Zijuj01G0048900</name>
</gene>
<dbReference type="EMBL" id="JAEACU010000001">
    <property type="protein sequence ID" value="KAH7545017.1"/>
    <property type="molecule type" value="Genomic_DNA"/>
</dbReference>
<protein>
    <submittedName>
        <fullName evidence="3">Uncharacterized protein</fullName>
    </submittedName>
</protein>
<dbReference type="AlphaFoldDB" id="A0A978VZ83"/>